<dbReference type="Gene3D" id="3.40.50.300">
    <property type="entry name" value="P-loop containing nucleotide triphosphate hydrolases"/>
    <property type="match status" value="1"/>
</dbReference>
<feature type="domain" description="ABC transporter" evidence="4">
    <location>
        <begin position="6"/>
        <end position="237"/>
    </location>
</feature>
<evidence type="ECO:0000256" key="2">
    <source>
        <dbReference type="ARBA" id="ARBA00022741"/>
    </source>
</evidence>
<dbReference type="GO" id="GO:0016887">
    <property type="term" value="F:ATP hydrolysis activity"/>
    <property type="evidence" value="ECO:0007669"/>
    <property type="project" value="InterPro"/>
</dbReference>
<keyword evidence="3" id="KW-0067">ATP-binding</keyword>
<dbReference type="GO" id="GO:0005524">
    <property type="term" value="F:ATP binding"/>
    <property type="evidence" value="ECO:0007669"/>
    <property type="project" value="UniProtKB-KW"/>
</dbReference>
<sequence>MAENALELLSVSKHFLEGESAKLVLADVSFHVKDGEFVSLIGPSGSGKTTLFQMIGGLEPPSSGEIRINGRISGGERGRIAYMPQQAALLPWLTVTGNIELALSIAGIARKEGRKMASEWLERVGLGGLANAYPDVLSGGMQQRVSFLRALLSPQPLMCLDEPFGALDALTRLHMQTWLLSLWEEHRRSVLLVTHSIEEALLMSDRIIVLSASPAVVMKEITVPFRRPRSSEQLWNDPEFNAMKLDIYRMLGPAAGSLESGRKGELH</sequence>
<dbReference type="SUPFAM" id="SSF52540">
    <property type="entry name" value="P-loop containing nucleoside triphosphate hydrolases"/>
    <property type="match status" value="1"/>
</dbReference>
<gene>
    <name evidence="5" type="ORF">GCM10010911_28270</name>
</gene>
<dbReference type="PANTHER" id="PTHR42788:SF2">
    <property type="entry name" value="ABC TRANSPORTER ATP-BINDING PROTEIN"/>
    <property type="match status" value="1"/>
</dbReference>
<name>A0A917DT91_9BACL</name>
<dbReference type="PROSITE" id="PS00211">
    <property type="entry name" value="ABC_TRANSPORTER_1"/>
    <property type="match status" value="1"/>
</dbReference>
<dbReference type="EMBL" id="BMHP01000002">
    <property type="protein sequence ID" value="GGD68822.1"/>
    <property type="molecule type" value="Genomic_DNA"/>
</dbReference>
<dbReference type="AlphaFoldDB" id="A0A917DT91"/>
<evidence type="ECO:0000259" key="4">
    <source>
        <dbReference type="PROSITE" id="PS50893"/>
    </source>
</evidence>
<dbReference type="InterPro" id="IPR017871">
    <property type="entry name" value="ABC_transporter-like_CS"/>
</dbReference>
<accession>A0A917DT91</accession>
<evidence type="ECO:0000256" key="3">
    <source>
        <dbReference type="ARBA" id="ARBA00022840"/>
    </source>
</evidence>
<keyword evidence="1" id="KW-0813">Transport</keyword>
<dbReference type="CDD" id="cd03293">
    <property type="entry name" value="ABC_NrtD_SsuB_transporters"/>
    <property type="match status" value="1"/>
</dbReference>
<dbReference type="PROSITE" id="PS50893">
    <property type="entry name" value="ABC_TRANSPORTER_2"/>
    <property type="match status" value="1"/>
</dbReference>
<dbReference type="PANTHER" id="PTHR42788">
    <property type="entry name" value="TAURINE IMPORT ATP-BINDING PROTEIN-RELATED"/>
    <property type="match status" value="1"/>
</dbReference>
<dbReference type="InterPro" id="IPR003439">
    <property type="entry name" value="ABC_transporter-like_ATP-bd"/>
</dbReference>
<reference evidence="5" key="2">
    <citation type="submission" date="2020-09" db="EMBL/GenBank/DDBJ databases">
        <authorList>
            <person name="Sun Q."/>
            <person name="Zhou Y."/>
        </authorList>
    </citation>
    <scope>NUCLEOTIDE SEQUENCE</scope>
    <source>
        <strain evidence="5">CGMCC 1.15178</strain>
    </source>
</reference>
<proteinExistence type="predicted"/>
<evidence type="ECO:0000313" key="6">
    <source>
        <dbReference type="Proteomes" id="UP000612456"/>
    </source>
</evidence>
<organism evidence="5 6">
    <name type="scientific">Paenibacillus nasutitermitis</name>
    <dbReference type="NCBI Taxonomy" id="1652958"/>
    <lineage>
        <taxon>Bacteria</taxon>
        <taxon>Bacillati</taxon>
        <taxon>Bacillota</taxon>
        <taxon>Bacilli</taxon>
        <taxon>Bacillales</taxon>
        <taxon>Paenibacillaceae</taxon>
        <taxon>Paenibacillus</taxon>
    </lineage>
</organism>
<dbReference type="Pfam" id="PF00005">
    <property type="entry name" value="ABC_tran"/>
    <property type="match status" value="1"/>
</dbReference>
<protein>
    <submittedName>
        <fullName evidence="5">ABC transporter</fullName>
    </submittedName>
</protein>
<keyword evidence="6" id="KW-1185">Reference proteome</keyword>
<dbReference type="RefSeq" id="WP_188992591.1">
    <property type="nucleotide sequence ID" value="NZ_BMHP01000002.1"/>
</dbReference>
<dbReference type="SMART" id="SM00382">
    <property type="entry name" value="AAA"/>
    <property type="match status" value="1"/>
</dbReference>
<reference evidence="5" key="1">
    <citation type="journal article" date="2014" name="Int. J. Syst. Evol. Microbiol.">
        <title>Complete genome sequence of Corynebacterium casei LMG S-19264T (=DSM 44701T), isolated from a smear-ripened cheese.</title>
        <authorList>
            <consortium name="US DOE Joint Genome Institute (JGI-PGF)"/>
            <person name="Walter F."/>
            <person name="Albersmeier A."/>
            <person name="Kalinowski J."/>
            <person name="Ruckert C."/>
        </authorList>
    </citation>
    <scope>NUCLEOTIDE SEQUENCE</scope>
    <source>
        <strain evidence="5">CGMCC 1.15178</strain>
    </source>
</reference>
<dbReference type="InterPro" id="IPR003593">
    <property type="entry name" value="AAA+_ATPase"/>
</dbReference>
<dbReference type="Proteomes" id="UP000612456">
    <property type="component" value="Unassembled WGS sequence"/>
</dbReference>
<keyword evidence="2" id="KW-0547">Nucleotide-binding</keyword>
<dbReference type="InterPro" id="IPR027417">
    <property type="entry name" value="P-loop_NTPase"/>
</dbReference>
<comment type="caution">
    <text evidence="5">The sequence shown here is derived from an EMBL/GenBank/DDBJ whole genome shotgun (WGS) entry which is preliminary data.</text>
</comment>
<dbReference type="InterPro" id="IPR050166">
    <property type="entry name" value="ABC_transporter_ATP-bind"/>
</dbReference>
<evidence type="ECO:0000313" key="5">
    <source>
        <dbReference type="EMBL" id="GGD68822.1"/>
    </source>
</evidence>
<evidence type="ECO:0000256" key="1">
    <source>
        <dbReference type="ARBA" id="ARBA00022448"/>
    </source>
</evidence>